<accession>A0ACA9SCV9</accession>
<gene>
    <name evidence="1" type="ORF">RPERSI_LOCUS28566</name>
</gene>
<reference evidence="1" key="1">
    <citation type="submission" date="2021-06" db="EMBL/GenBank/DDBJ databases">
        <authorList>
            <person name="Kallberg Y."/>
            <person name="Tangrot J."/>
            <person name="Rosling A."/>
        </authorList>
    </citation>
    <scope>NUCLEOTIDE SEQUENCE</scope>
    <source>
        <strain evidence="1">MA461A</strain>
    </source>
</reference>
<protein>
    <submittedName>
        <fullName evidence="1">3959_t:CDS:1</fullName>
    </submittedName>
</protein>
<name>A0ACA9SCV9_9GLOM</name>
<feature type="non-terminal residue" evidence="1">
    <location>
        <position position="78"/>
    </location>
</feature>
<dbReference type="EMBL" id="CAJVQC010104538">
    <property type="protein sequence ID" value="CAG8832733.1"/>
    <property type="molecule type" value="Genomic_DNA"/>
</dbReference>
<feature type="non-terminal residue" evidence="1">
    <location>
        <position position="1"/>
    </location>
</feature>
<organism evidence="1 2">
    <name type="scientific">Racocetra persica</name>
    <dbReference type="NCBI Taxonomy" id="160502"/>
    <lineage>
        <taxon>Eukaryota</taxon>
        <taxon>Fungi</taxon>
        <taxon>Fungi incertae sedis</taxon>
        <taxon>Mucoromycota</taxon>
        <taxon>Glomeromycotina</taxon>
        <taxon>Glomeromycetes</taxon>
        <taxon>Diversisporales</taxon>
        <taxon>Gigasporaceae</taxon>
        <taxon>Racocetra</taxon>
    </lineage>
</organism>
<proteinExistence type="predicted"/>
<comment type="caution">
    <text evidence="1">The sequence shown here is derived from an EMBL/GenBank/DDBJ whole genome shotgun (WGS) entry which is preliminary data.</text>
</comment>
<dbReference type="Proteomes" id="UP000789920">
    <property type="component" value="Unassembled WGS sequence"/>
</dbReference>
<evidence type="ECO:0000313" key="1">
    <source>
        <dbReference type="EMBL" id="CAG8832733.1"/>
    </source>
</evidence>
<sequence>PVIEFMRQHGDKIKMNTLCNHCAKKDKLNKQKTKSAYTKSTLSLNNDDKAEILIEDTDESNEDNETGLIYNLCDLGEL</sequence>
<evidence type="ECO:0000313" key="2">
    <source>
        <dbReference type="Proteomes" id="UP000789920"/>
    </source>
</evidence>
<keyword evidence="2" id="KW-1185">Reference proteome</keyword>